<organism evidence="18 19">
    <name type="scientific">Clostridium intestinale</name>
    <dbReference type="NCBI Taxonomy" id="36845"/>
    <lineage>
        <taxon>Bacteria</taxon>
        <taxon>Bacillati</taxon>
        <taxon>Bacillota</taxon>
        <taxon>Clostridia</taxon>
        <taxon>Eubacteriales</taxon>
        <taxon>Clostridiaceae</taxon>
        <taxon>Clostridium</taxon>
    </lineage>
</organism>
<proteinExistence type="inferred from homology"/>
<dbReference type="InterPro" id="IPR036318">
    <property type="entry name" value="FAD-bd_PCMH-like_sf"/>
</dbReference>
<feature type="active site" evidence="16">
    <location>
        <position position="297"/>
    </location>
</feature>
<comment type="catalytic activity">
    <reaction evidence="15 16">
        <text>UDP-N-acetyl-alpha-D-muramate + NADP(+) = UDP-N-acetyl-3-O-(1-carboxyvinyl)-alpha-D-glucosamine + NADPH + H(+)</text>
        <dbReference type="Rhea" id="RHEA:12248"/>
        <dbReference type="ChEBI" id="CHEBI:15378"/>
        <dbReference type="ChEBI" id="CHEBI:57783"/>
        <dbReference type="ChEBI" id="CHEBI:58349"/>
        <dbReference type="ChEBI" id="CHEBI:68483"/>
        <dbReference type="ChEBI" id="CHEBI:70757"/>
        <dbReference type="EC" id="1.3.1.98"/>
    </reaction>
</comment>
<dbReference type="GO" id="GO:0005829">
    <property type="term" value="C:cytosol"/>
    <property type="evidence" value="ECO:0007669"/>
    <property type="project" value="TreeGrafter"/>
</dbReference>
<sequence>MNQYGFLLNKLEKILDKNDIKINEPMSEHIYFKVGGPVDYLLNPKKKEQVVEIINICRNENIPYYIIGNGSNLLVKDGGIRGVVIKLCELDNIEVKDNTIISECGALLSKVSEAALDNSLTGFEFACGIPGSIGGAVYMNAGAYDGEVSHVIKWAEIIDGDGKLVKLSKDELKLGYRTSYIMEHGFVVISACFELKFGDKELIKNRVDELTRRREERQPLEYPSAGSTFKRPPGYFAGKLIQDAGLKGFSLGGAAVSEKHSGFVINKGDATAKDILDLIAHIQATIKEKFGVELNTEVRIIGEEKDN</sequence>
<evidence type="ECO:0000256" key="9">
    <source>
        <dbReference type="ARBA" id="ARBA00022857"/>
    </source>
</evidence>
<evidence type="ECO:0000256" key="15">
    <source>
        <dbReference type="ARBA" id="ARBA00048914"/>
    </source>
</evidence>
<feature type="active site" evidence="16">
    <location>
        <position position="177"/>
    </location>
</feature>
<evidence type="ECO:0000313" key="19">
    <source>
        <dbReference type="Proteomes" id="UP000512286"/>
    </source>
</evidence>
<evidence type="ECO:0000256" key="4">
    <source>
        <dbReference type="ARBA" id="ARBA00004752"/>
    </source>
</evidence>
<evidence type="ECO:0000256" key="1">
    <source>
        <dbReference type="ARBA" id="ARBA00001974"/>
    </source>
</evidence>
<dbReference type="GO" id="GO:0051301">
    <property type="term" value="P:cell division"/>
    <property type="evidence" value="ECO:0007669"/>
    <property type="project" value="UniProtKB-KW"/>
</dbReference>
<name>A0A7D6ZYH0_9CLOT</name>
<gene>
    <name evidence="16 18" type="primary">murB</name>
    <name evidence="18" type="ORF">HZF06_02620</name>
</gene>
<evidence type="ECO:0000256" key="8">
    <source>
        <dbReference type="ARBA" id="ARBA00022827"/>
    </source>
</evidence>
<protein>
    <recommendedName>
        <fullName evidence="16">UDP-N-acetylenolpyruvoylglucosamine reductase</fullName>
        <ecNumber evidence="16">1.3.1.98</ecNumber>
    </recommendedName>
    <alternativeName>
        <fullName evidence="16">UDP-N-acetylmuramate dehydrogenase</fullName>
    </alternativeName>
</protein>
<evidence type="ECO:0000313" key="18">
    <source>
        <dbReference type="EMBL" id="QLY80494.1"/>
    </source>
</evidence>
<keyword evidence="7 16" id="KW-0285">Flavoprotein</keyword>
<evidence type="ECO:0000256" key="6">
    <source>
        <dbReference type="ARBA" id="ARBA00022618"/>
    </source>
</evidence>
<keyword evidence="12 16" id="KW-0560">Oxidoreductase</keyword>
<dbReference type="InterPro" id="IPR016169">
    <property type="entry name" value="FAD-bd_PCMH_sub2"/>
</dbReference>
<dbReference type="InterPro" id="IPR003170">
    <property type="entry name" value="MurB"/>
</dbReference>
<dbReference type="HAMAP" id="MF_00037">
    <property type="entry name" value="MurB"/>
    <property type="match status" value="1"/>
</dbReference>
<dbReference type="InterPro" id="IPR006094">
    <property type="entry name" value="Oxid_FAD_bind_N"/>
</dbReference>
<dbReference type="EMBL" id="CP059378">
    <property type="protein sequence ID" value="QLY80494.1"/>
    <property type="molecule type" value="Genomic_DNA"/>
</dbReference>
<evidence type="ECO:0000259" key="17">
    <source>
        <dbReference type="PROSITE" id="PS51387"/>
    </source>
</evidence>
<evidence type="ECO:0000256" key="7">
    <source>
        <dbReference type="ARBA" id="ARBA00022630"/>
    </source>
</evidence>
<dbReference type="Gene3D" id="3.30.43.10">
    <property type="entry name" value="Uridine Diphospho-n-acetylenolpyruvylglucosamine Reductase, domain 2"/>
    <property type="match status" value="1"/>
</dbReference>
<keyword evidence="9 16" id="KW-0521">NADP</keyword>
<dbReference type="SUPFAM" id="SSF56194">
    <property type="entry name" value="Uridine diphospho-N-Acetylenolpyruvylglucosamine reductase, MurB, C-terminal domain"/>
    <property type="match status" value="1"/>
</dbReference>
<dbReference type="Gene3D" id="3.30.465.10">
    <property type="match status" value="1"/>
</dbReference>
<dbReference type="PANTHER" id="PTHR21071:SF4">
    <property type="entry name" value="UDP-N-ACETYLENOLPYRUVOYLGLUCOSAMINE REDUCTASE"/>
    <property type="match status" value="1"/>
</dbReference>
<dbReference type="NCBIfam" id="NF010480">
    <property type="entry name" value="PRK13905.1"/>
    <property type="match status" value="1"/>
</dbReference>
<keyword evidence="6 16" id="KW-0132">Cell division</keyword>
<dbReference type="InterPro" id="IPR016167">
    <property type="entry name" value="FAD-bd_PCMH_sub1"/>
</dbReference>
<evidence type="ECO:0000256" key="12">
    <source>
        <dbReference type="ARBA" id="ARBA00023002"/>
    </source>
</evidence>
<keyword evidence="11 16" id="KW-0573">Peptidoglycan synthesis</keyword>
<dbReference type="Pfam" id="PF01565">
    <property type="entry name" value="FAD_binding_4"/>
    <property type="match status" value="1"/>
</dbReference>
<evidence type="ECO:0000256" key="16">
    <source>
        <dbReference type="HAMAP-Rule" id="MF_00037"/>
    </source>
</evidence>
<dbReference type="InterPro" id="IPR011601">
    <property type="entry name" value="MurB_C"/>
</dbReference>
<dbReference type="PROSITE" id="PS51387">
    <property type="entry name" value="FAD_PCMH"/>
    <property type="match status" value="1"/>
</dbReference>
<dbReference type="Proteomes" id="UP000512286">
    <property type="component" value="Chromosome"/>
</dbReference>
<evidence type="ECO:0000256" key="10">
    <source>
        <dbReference type="ARBA" id="ARBA00022960"/>
    </source>
</evidence>
<evidence type="ECO:0000256" key="14">
    <source>
        <dbReference type="ARBA" id="ARBA00023316"/>
    </source>
</evidence>
<feature type="active site" description="Proton donor" evidence="16">
    <location>
        <position position="227"/>
    </location>
</feature>
<dbReference type="GO" id="GO:0071555">
    <property type="term" value="P:cell wall organization"/>
    <property type="evidence" value="ECO:0007669"/>
    <property type="project" value="UniProtKB-KW"/>
</dbReference>
<dbReference type="EC" id="1.3.1.98" evidence="16"/>
<feature type="domain" description="FAD-binding PCMH-type" evidence="17">
    <location>
        <begin position="33"/>
        <end position="213"/>
    </location>
</feature>
<dbReference type="PANTHER" id="PTHR21071">
    <property type="entry name" value="UDP-N-ACETYLENOLPYRUVOYLGLUCOSAMINE REDUCTASE"/>
    <property type="match status" value="1"/>
</dbReference>
<dbReference type="InterPro" id="IPR036635">
    <property type="entry name" value="MurB_C_sf"/>
</dbReference>
<evidence type="ECO:0000256" key="2">
    <source>
        <dbReference type="ARBA" id="ARBA00003921"/>
    </source>
</evidence>
<keyword evidence="5 16" id="KW-0963">Cytoplasm</keyword>
<dbReference type="RefSeq" id="WP_021803519.1">
    <property type="nucleotide sequence ID" value="NZ_CP059378.1"/>
</dbReference>
<comment type="similarity">
    <text evidence="16">Belongs to the MurB family.</text>
</comment>
<keyword evidence="10 16" id="KW-0133">Cell shape</keyword>
<keyword evidence="8 16" id="KW-0274">FAD</keyword>
<dbReference type="UniPathway" id="UPA00219"/>
<evidence type="ECO:0000256" key="3">
    <source>
        <dbReference type="ARBA" id="ARBA00004496"/>
    </source>
</evidence>
<dbReference type="Pfam" id="PF02873">
    <property type="entry name" value="MurB_C"/>
    <property type="match status" value="1"/>
</dbReference>
<dbReference type="Gene3D" id="3.90.78.10">
    <property type="entry name" value="UDP-N-acetylenolpyruvoylglucosamine reductase, C-terminal domain"/>
    <property type="match status" value="1"/>
</dbReference>
<comment type="cofactor">
    <cofactor evidence="1 16">
        <name>FAD</name>
        <dbReference type="ChEBI" id="CHEBI:57692"/>
    </cofactor>
</comment>
<comment type="function">
    <text evidence="2 16">Cell wall formation.</text>
</comment>
<comment type="subcellular location">
    <subcellularLocation>
        <location evidence="3 16">Cytoplasm</location>
    </subcellularLocation>
</comment>
<dbReference type="GO" id="GO:0009252">
    <property type="term" value="P:peptidoglycan biosynthetic process"/>
    <property type="evidence" value="ECO:0007669"/>
    <property type="project" value="UniProtKB-UniRule"/>
</dbReference>
<evidence type="ECO:0000256" key="13">
    <source>
        <dbReference type="ARBA" id="ARBA00023306"/>
    </source>
</evidence>
<dbReference type="GO" id="GO:0008360">
    <property type="term" value="P:regulation of cell shape"/>
    <property type="evidence" value="ECO:0007669"/>
    <property type="project" value="UniProtKB-KW"/>
</dbReference>
<dbReference type="AlphaFoldDB" id="A0A7D6ZYH0"/>
<dbReference type="NCBIfam" id="TIGR00179">
    <property type="entry name" value="murB"/>
    <property type="match status" value="1"/>
</dbReference>
<dbReference type="GO" id="GO:0008762">
    <property type="term" value="F:UDP-N-acetylmuramate dehydrogenase activity"/>
    <property type="evidence" value="ECO:0007669"/>
    <property type="project" value="UniProtKB-UniRule"/>
</dbReference>
<dbReference type="GO" id="GO:0071949">
    <property type="term" value="F:FAD binding"/>
    <property type="evidence" value="ECO:0007669"/>
    <property type="project" value="InterPro"/>
</dbReference>
<accession>A0A7D6ZYH0</accession>
<keyword evidence="14 16" id="KW-0961">Cell wall biogenesis/degradation</keyword>
<dbReference type="SUPFAM" id="SSF56176">
    <property type="entry name" value="FAD-binding/transporter-associated domain-like"/>
    <property type="match status" value="1"/>
</dbReference>
<comment type="pathway">
    <text evidence="4 16">Cell wall biogenesis; peptidoglycan biosynthesis.</text>
</comment>
<dbReference type="KEGG" id="cint:HZF06_02620"/>
<evidence type="ECO:0000256" key="11">
    <source>
        <dbReference type="ARBA" id="ARBA00022984"/>
    </source>
</evidence>
<reference evidence="18 19" key="1">
    <citation type="submission" date="2020-07" db="EMBL/GenBank/DDBJ databases">
        <title>Electron transfer.</title>
        <authorList>
            <person name="Huang L."/>
            <person name="Liu X."/>
            <person name="Zhou S."/>
        </authorList>
    </citation>
    <scope>NUCLEOTIDE SEQUENCE [LARGE SCALE GENOMIC DNA]</scope>
    <source>
        <strain evidence="18 19">Lx1</strain>
    </source>
</reference>
<dbReference type="InterPro" id="IPR016166">
    <property type="entry name" value="FAD-bd_PCMH"/>
</dbReference>
<evidence type="ECO:0000256" key="5">
    <source>
        <dbReference type="ARBA" id="ARBA00022490"/>
    </source>
</evidence>
<keyword evidence="13 16" id="KW-0131">Cell cycle</keyword>